<dbReference type="Proteomes" id="UP000785200">
    <property type="component" value="Unassembled WGS sequence"/>
</dbReference>
<feature type="transmembrane region" description="Helical" evidence="2">
    <location>
        <begin position="360"/>
        <end position="381"/>
    </location>
</feature>
<reference evidence="3" key="1">
    <citation type="submission" date="2019-07" db="EMBL/GenBank/DDBJ databases">
        <title>Hyphodiscus hymeniophilus genome sequencing and assembly.</title>
        <authorList>
            <person name="Kramer G."/>
            <person name="Nodwell J."/>
        </authorList>
    </citation>
    <scope>NUCLEOTIDE SEQUENCE</scope>
    <source>
        <strain evidence="3">ATCC 34498</strain>
    </source>
</reference>
<gene>
    <name evidence="3" type="ORF">D0Z07_3696</name>
</gene>
<accession>A0A9P6VLT2</accession>
<keyword evidence="2" id="KW-1133">Transmembrane helix</keyword>
<dbReference type="OrthoDB" id="291792at2759"/>
<feature type="region of interest" description="Disordered" evidence="1">
    <location>
        <begin position="1"/>
        <end position="25"/>
    </location>
</feature>
<evidence type="ECO:0008006" key="5">
    <source>
        <dbReference type="Google" id="ProtNLM"/>
    </source>
</evidence>
<dbReference type="PANTHER" id="PTHR12459:SF19">
    <property type="entry name" value="TRANSMEMBRANE PROTEIN 135 N-TERMINAL DOMAIN-CONTAINING PROTEIN"/>
    <property type="match status" value="1"/>
</dbReference>
<evidence type="ECO:0000313" key="4">
    <source>
        <dbReference type="Proteomes" id="UP000785200"/>
    </source>
</evidence>
<keyword evidence="4" id="KW-1185">Reference proteome</keyword>
<evidence type="ECO:0000313" key="3">
    <source>
        <dbReference type="EMBL" id="KAG0649909.1"/>
    </source>
</evidence>
<dbReference type="PANTHER" id="PTHR12459">
    <property type="entry name" value="TRANSMEMBRANE PROTEIN 135-RELATED"/>
    <property type="match status" value="1"/>
</dbReference>
<evidence type="ECO:0000256" key="1">
    <source>
        <dbReference type="SAM" id="MobiDB-lite"/>
    </source>
</evidence>
<dbReference type="InterPro" id="IPR026749">
    <property type="entry name" value="Tmem135"/>
</dbReference>
<dbReference type="AlphaFoldDB" id="A0A9P6VLT2"/>
<protein>
    <recommendedName>
        <fullName evidence="5">Transmembrane protein 135 N-terminal domain-containing protein</fullName>
    </recommendedName>
</protein>
<keyword evidence="2" id="KW-0472">Membrane</keyword>
<feature type="transmembrane region" description="Helical" evidence="2">
    <location>
        <begin position="402"/>
        <end position="427"/>
    </location>
</feature>
<sequence>MASTDPSSSKPSGSNRPDRTSAKASVDPVLRNALRYTISAKEYETLHKYIISHSKVLKRNVPTVARVQKLIERPGRDDYNAAAVRASLRVFMAMAAGLKVWGLIKERILGQVEKGGKKVSLWKSPDFRLSLSLSTILLIHRILFRFFTRLRAHLLTPEARPFRLRNKKTSRTLTSSLAPAVGASLAGFMLAVYPSDQLRVTIAIYTLSRAAEFAYNLAEEEGWIWEKKERPWWWGSWLIFPLTSGQLLHAFVFDRDCFPKEYGDFIIKRSPAYVHPRPEDYPQNLSWPGTYEMVDSLAQMAKLHYPPFVSPILFPNSQTLPPSLTKISPLTSPAHPLITSLSCATLHPTDPSCLRTYLTYWIRVFPSLARFFTVVFALFSLPKYRAFYKAPIQNLNKLASLILRYTTFCAGAIGTSWGAICLFQQILPKNLLATQRFFLGGMLGGLWGFVVRRDARGEFLLSARASLDSLWKVGRKRGWWRGVRGGDVGLFVASLMVINVVYERDARALKSGPVRRAVSYLRGEGLRDFVAEADKKVEEEEKERRAKGLS</sequence>
<feature type="transmembrane region" description="Helical" evidence="2">
    <location>
        <begin position="433"/>
        <end position="451"/>
    </location>
</feature>
<feature type="compositionally biased region" description="Low complexity" evidence="1">
    <location>
        <begin position="1"/>
        <end position="15"/>
    </location>
</feature>
<comment type="caution">
    <text evidence="3">The sequence shown here is derived from an EMBL/GenBank/DDBJ whole genome shotgun (WGS) entry which is preliminary data.</text>
</comment>
<keyword evidence="2" id="KW-0812">Transmembrane</keyword>
<evidence type="ECO:0000256" key="2">
    <source>
        <dbReference type="SAM" id="Phobius"/>
    </source>
</evidence>
<proteinExistence type="predicted"/>
<name>A0A9P6VLT2_9HELO</name>
<organism evidence="3 4">
    <name type="scientific">Hyphodiscus hymeniophilus</name>
    <dbReference type="NCBI Taxonomy" id="353542"/>
    <lineage>
        <taxon>Eukaryota</taxon>
        <taxon>Fungi</taxon>
        <taxon>Dikarya</taxon>
        <taxon>Ascomycota</taxon>
        <taxon>Pezizomycotina</taxon>
        <taxon>Leotiomycetes</taxon>
        <taxon>Helotiales</taxon>
        <taxon>Hyphodiscaceae</taxon>
        <taxon>Hyphodiscus</taxon>
    </lineage>
</organism>
<dbReference type="EMBL" id="VNKQ01000007">
    <property type="protein sequence ID" value="KAG0649909.1"/>
    <property type="molecule type" value="Genomic_DNA"/>
</dbReference>